<evidence type="ECO:0000313" key="9">
    <source>
        <dbReference type="Proteomes" id="UP001064971"/>
    </source>
</evidence>
<keyword evidence="4" id="KW-0233">DNA recombination</keyword>
<comment type="similarity">
    <text evidence="1">Belongs to the 'phage' integrase family.</text>
</comment>
<protein>
    <submittedName>
        <fullName evidence="8">Site-specific integrase</fullName>
    </submittedName>
</protein>
<keyword evidence="3 5" id="KW-0238">DNA-binding</keyword>
<dbReference type="PROSITE" id="PS51900">
    <property type="entry name" value="CB"/>
    <property type="match status" value="1"/>
</dbReference>
<keyword evidence="2" id="KW-0229">DNA integration</keyword>
<dbReference type="PANTHER" id="PTHR30349">
    <property type="entry name" value="PHAGE INTEGRASE-RELATED"/>
    <property type="match status" value="1"/>
</dbReference>
<dbReference type="Pfam" id="PF14659">
    <property type="entry name" value="Phage_int_SAM_3"/>
    <property type="match status" value="1"/>
</dbReference>
<feature type="domain" description="Tyr recombinase" evidence="6">
    <location>
        <begin position="173"/>
        <end position="367"/>
    </location>
</feature>
<dbReference type="Pfam" id="PF00589">
    <property type="entry name" value="Phage_integrase"/>
    <property type="match status" value="1"/>
</dbReference>
<evidence type="ECO:0000256" key="2">
    <source>
        <dbReference type="ARBA" id="ARBA00022908"/>
    </source>
</evidence>
<evidence type="ECO:0000256" key="3">
    <source>
        <dbReference type="ARBA" id="ARBA00023125"/>
    </source>
</evidence>
<dbReference type="PROSITE" id="PS51898">
    <property type="entry name" value="TYR_RECOMBINASE"/>
    <property type="match status" value="1"/>
</dbReference>
<keyword evidence="9" id="KW-1185">Reference proteome</keyword>
<dbReference type="PANTHER" id="PTHR30349:SF41">
    <property type="entry name" value="INTEGRASE_RECOMBINASE PROTEIN MJ0367-RELATED"/>
    <property type="match status" value="1"/>
</dbReference>
<organism evidence="8 9">
    <name type="scientific">Deinococcus aetherius</name>
    <dbReference type="NCBI Taxonomy" id="200252"/>
    <lineage>
        <taxon>Bacteria</taxon>
        <taxon>Thermotogati</taxon>
        <taxon>Deinococcota</taxon>
        <taxon>Deinococci</taxon>
        <taxon>Deinococcales</taxon>
        <taxon>Deinococcaceae</taxon>
        <taxon>Deinococcus</taxon>
    </lineage>
</organism>
<feature type="domain" description="Core-binding (CB)" evidence="7">
    <location>
        <begin position="71"/>
        <end position="152"/>
    </location>
</feature>
<gene>
    <name evidence="8" type="ORF">DAETH_25820</name>
</gene>
<evidence type="ECO:0000259" key="6">
    <source>
        <dbReference type="PROSITE" id="PS51898"/>
    </source>
</evidence>
<dbReference type="SUPFAM" id="SSF56349">
    <property type="entry name" value="DNA breaking-rejoining enzymes"/>
    <property type="match status" value="1"/>
</dbReference>
<evidence type="ECO:0000259" key="7">
    <source>
        <dbReference type="PROSITE" id="PS51900"/>
    </source>
</evidence>
<proteinExistence type="inferred from homology"/>
<dbReference type="EMBL" id="AP026560">
    <property type="protein sequence ID" value="BDP42613.1"/>
    <property type="molecule type" value="Genomic_DNA"/>
</dbReference>
<reference evidence="8" key="1">
    <citation type="submission" date="2022-07" db="EMBL/GenBank/DDBJ databases">
        <title>Complete Genome Sequence of the Radioresistant Bacterium Deinococcus aetherius ST0316, Isolated from the Air Dust collected in Lower Stratosphere above Japan.</title>
        <authorList>
            <person name="Satoh K."/>
            <person name="Hagiwara K."/>
            <person name="Katsumata K."/>
            <person name="Kubo A."/>
            <person name="Yokobori S."/>
            <person name="Yamagishi A."/>
            <person name="Oono Y."/>
            <person name="Narumi I."/>
        </authorList>
    </citation>
    <scope>NUCLEOTIDE SEQUENCE</scope>
    <source>
        <strain evidence="8">ST0316</strain>
    </source>
</reference>
<dbReference type="InterPro" id="IPR013762">
    <property type="entry name" value="Integrase-like_cat_sf"/>
</dbReference>
<dbReference type="Gene3D" id="1.10.443.10">
    <property type="entry name" value="Intergrase catalytic core"/>
    <property type="match status" value="1"/>
</dbReference>
<dbReference type="InterPro" id="IPR050090">
    <property type="entry name" value="Tyrosine_recombinase_XerCD"/>
</dbReference>
<evidence type="ECO:0000256" key="1">
    <source>
        <dbReference type="ARBA" id="ARBA00008857"/>
    </source>
</evidence>
<accession>A0ABN6RGZ5</accession>
<dbReference type="InterPro" id="IPR010998">
    <property type="entry name" value="Integrase_recombinase_N"/>
</dbReference>
<dbReference type="InterPro" id="IPR044068">
    <property type="entry name" value="CB"/>
</dbReference>
<evidence type="ECO:0000256" key="5">
    <source>
        <dbReference type="PROSITE-ProRule" id="PRU01248"/>
    </source>
</evidence>
<dbReference type="Proteomes" id="UP001064971">
    <property type="component" value="Chromosome"/>
</dbReference>
<dbReference type="InterPro" id="IPR002104">
    <property type="entry name" value="Integrase_catalytic"/>
</dbReference>
<dbReference type="CDD" id="cd01189">
    <property type="entry name" value="INT_ICEBs1_C_like"/>
    <property type="match status" value="1"/>
</dbReference>
<evidence type="ECO:0000256" key="4">
    <source>
        <dbReference type="ARBA" id="ARBA00023172"/>
    </source>
</evidence>
<dbReference type="InterPro" id="IPR004107">
    <property type="entry name" value="Integrase_SAM-like_N"/>
</dbReference>
<sequence length="403" mass="44905">MRSGGKITAWRGLASYQDPETGKQRRKSVTRKTRAAAVTALRALIATLPKAARASRRKLEVTALPPATDEASVLAFLHRWLAFKAREVRPTTLRSYTHTLCHIAPHLGHVPLADLTALHVEDAVSALLAGGRSLKTAASSLHTLRMALRQGVRWGVLERNVAEQVRRLRTPTMELKVWTPQQARDFLTVAETHRLYPLFALALSTGMRKGELLGARWEDLNMERGELAVRVGLIRGSTGEWVLGEPKTRASRRTLMLAPDLLEILGRHEREQRAWHGRLGPEAPLFTRAGGANLDPSNVSRVFRMLMRQAGVPRLRFHDLRHTAASLMVRRGVSAKLVSDRLGHADVAFTLRVYTHLYDDQRREAALPLDQLLSGPVKEPGSPSPDELIAQLQRLLAALQREP</sequence>
<name>A0ABN6RGZ5_9DEIO</name>
<dbReference type="Gene3D" id="1.10.150.130">
    <property type="match status" value="1"/>
</dbReference>
<dbReference type="InterPro" id="IPR011010">
    <property type="entry name" value="DNA_brk_join_enz"/>
</dbReference>
<evidence type="ECO:0000313" key="8">
    <source>
        <dbReference type="EMBL" id="BDP42613.1"/>
    </source>
</evidence>